<dbReference type="InterPro" id="IPR038765">
    <property type="entry name" value="Papain-like_cys_pep_sf"/>
</dbReference>
<sequence length="114" mass="12794">MVDTIKKMTTFFREDFATTHMFEKELARQLKIPPLACAVRAVPGYHACGSEVFAPPRKLLSNGDHVMLLVAYGRLKGRRLFEFQDSNGLWVGSRGFVKFAAGSNLITEFLVIDV</sequence>
<name>A0A1J3JZ34_NOCCA</name>
<dbReference type="Gene3D" id="3.90.70.10">
    <property type="entry name" value="Cysteine proteinases"/>
    <property type="match status" value="1"/>
</dbReference>
<organism evidence="1">
    <name type="scientific">Noccaea caerulescens</name>
    <name type="common">Alpine penny-cress</name>
    <name type="synonym">Thlaspi caerulescens</name>
    <dbReference type="NCBI Taxonomy" id="107243"/>
    <lineage>
        <taxon>Eukaryota</taxon>
        <taxon>Viridiplantae</taxon>
        <taxon>Streptophyta</taxon>
        <taxon>Embryophyta</taxon>
        <taxon>Tracheophyta</taxon>
        <taxon>Spermatophyta</taxon>
        <taxon>Magnoliopsida</taxon>
        <taxon>eudicotyledons</taxon>
        <taxon>Gunneridae</taxon>
        <taxon>Pentapetalae</taxon>
        <taxon>rosids</taxon>
        <taxon>malvids</taxon>
        <taxon>Brassicales</taxon>
        <taxon>Brassicaceae</taxon>
        <taxon>Coluteocarpeae</taxon>
        <taxon>Noccaea</taxon>
    </lineage>
</organism>
<dbReference type="EMBL" id="GEVM01008159">
    <property type="protein sequence ID" value="JAU97779.1"/>
    <property type="molecule type" value="Transcribed_RNA"/>
</dbReference>
<gene>
    <name evidence="1" type="ORF">MP_TR11349_c0_g1_i1_g.34019</name>
</gene>
<protein>
    <submittedName>
        <fullName evidence="1">Uncharacterized protein</fullName>
    </submittedName>
</protein>
<evidence type="ECO:0000313" key="1">
    <source>
        <dbReference type="EMBL" id="JAU97779.1"/>
    </source>
</evidence>
<dbReference type="AlphaFoldDB" id="A0A1J3JZ34"/>
<reference evidence="1" key="1">
    <citation type="submission" date="2016-07" db="EMBL/GenBank/DDBJ databases">
        <title>De novo transcriptome assembly of four accessions of the metal hyperaccumulator plant Noccaea caerulescens.</title>
        <authorList>
            <person name="Blande D."/>
            <person name="Halimaa P."/>
            <person name="Tervahauta A.I."/>
            <person name="Aarts M.G."/>
            <person name="Karenlampi S.O."/>
        </authorList>
    </citation>
    <scope>NUCLEOTIDE SEQUENCE</scope>
</reference>
<dbReference type="SUPFAM" id="SSF54001">
    <property type="entry name" value="Cysteine proteinases"/>
    <property type="match status" value="1"/>
</dbReference>
<proteinExistence type="predicted"/>
<accession>A0A1J3JZ34</accession>